<feature type="domain" description="Solute-binding protein family 5" evidence="1">
    <location>
        <begin position="10"/>
        <end position="78"/>
    </location>
</feature>
<dbReference type="InterPro" id="IPR039424">
    <property type="entry name" value="SBP_5"/>
</dbReference>
<gene>
    <name evidence="2" type="ORF">HMPREF9952_1264</name>
</gene>
<dbReference type="Pfam" id="PF00496">
    <property type="entry name" value="SBP_bac_5"/>
    <property type="match status" value="1"/>
</dbReference>
<dbReference type="PANTHER" id="PTHR30290:SF28">
    <property type="entry name" value="ABC TRANSPORTER PERIPLASMIC-BINDING PROTEIN SAPA-RELATED"/>
    <property type="match status" value="1"/>
</dbReference>
<dbReference type="Proteomes" id="UP000006235">
    <property type="component" value="Unassembled WGS sequence"/>
</dbReference>
<dbReference type="Gene3D" id="3.40.190.10">
    <property type="entry name" value="Periplasmic binding protein-like II"/>
    <property type="match status" value="1"/>
</dbReference>
<dbReference type="EMBL" id="AFUV01000017">
    <property type="protein sequence ID" value="EGV05314.1"/>
    <property type="molecule type" value="Genomic_DNA"/>
</dbReference>
<sequence length="164" mass="18566">MNEEQVFNPSPIKMAELIKWDLAQAGVQVNVRSVTRTFLIEQLRNNAEDYDLILTGWLAGNLDPDGFMRPILSCGTKNEITNLSNWCDDRFDQIMDKAIATNHLYERSKAYNQAQELILDELPIIPLANVKRLLVANGKVLGVEMTPFGSINFATLHFTAKEKK</sequence>
<organism evidence="2 3">
    <name type="scientific">Haemophilus pittmaniae HK 85</name>
    <dbReference type="NCBI Taxonomy" id="1035188"/>
    <lineage>
        <taxon>Bacteria</taxon>
        <taxon>Pseudomonadati</taxon>
        <taxon>Pseudomonadota</taxon>
        <taxon>Gammaproteobacteria</taxon>
        <taxon>Pasteurellales</taxon>
        <taxon>Pasteurellaceae</taxon>
        <taxon>Haemophilus</taxon>
    </lineage>
</organism>
<dbReference type="InterPro" id="IPR000914">
    <property type="entry name" value="SBP_5_dom"/>
</dbReference>
<dbReference type="GO" id="GO:0015833">
    <property type="term" value="P:peptide transport"/>
    <property type="evidence" value="ECO:0007669"/>
    <property type="project" value="TreeGrafter"/>
</dbReference>
<reference evidence="2 3" key="1">
    <citation type="submission" date="2011-07" db="EMBL/GenBank/DDBJ databases">
        <authorList>
            <person name="Harkins D.M."/>
            <person name="Madupu R."/>
            <person name="Durkin A.S."/>
            <person name="Torralba M."/>
            <person name="Methe B."/>
            <person name="Sutton G.G."/>
            <person name="Nelson K.E."/>
        </authorList>
    </citation>
    <scope>NUCLEOTIDE SEQUENCE [LARGE SCALE GENOMIC DNA]</scope>
    <source>
        <strain evidence="2 3">HK 85</strain>
    </source>
</reference>
<protein>
    <submittedName>
        <fullName evidence="2">ABC transporter, substrate-binding protein, family 5 domain protein</fullName>
    </submittedName>
</protein>
<dbReference type="AlphaFoldDB" id="F9QAX0"/>
<evidence type="ECO:0000313" key="2">
    <source>
        <dbReference type="EMBL" id="EGV05314.1"/>
    </source>
</evidence>
<dbReference type="SUPFAM" id="SSF53850">
    <property type="entry name" value="Periplasmic binding protein-like II"/>
    <property type="match status" value="1"/>
</dbReference>
<dbReference type="GO" id="GO:1904680">
    <property type="term" value="F:peptide transmembrane transporter activity"/>
    <property type="evidence" value="ECO:0007669"/>
    <property type="project" value="TreeGrafter"/>
</dbReference>
<proteinExistence type="predicted"/>
<evidence type="ECO:0000259" key="1">
    <source>
        <dbReference type="Pfam" id="PF00496"/>
    </source>
</evidence>
<dbReference type="STRING" id="1035188.HMPREF9952_1264"/>
<evidence type="ECO:0000313" key="3">
    <source>
        <dbReference type="Proteomes" id="UP000006235"/>
    </source>
</evidence>
<name>F9QAX0_9PAST</name>
<dbReference type="Gene3D" id="3.10.105.10">
    <property type="entry name" value="Dipeptide-binding Protein, Domain 3"/>
    <property type="match status" value="1"/>
</dbReference>
<accession>F9QAX0</accession>
<dbReference type="PANTHER" id="PTHR30290">
    <property type="entry name" value="PERIPLASMIC BINDING COMPONENT OF ABC TRANSPORTER"/>
    <property type="match status" value="1"/>
</dbReference>
<comment type="caution">
    <text evidence="2">The sequence shown here is derived from an EMBL/GenBank/DDBJ whole genome shotgun (WGS) entry which is preliminary data.</text>
</comment>